<dbReference type="AlphaFoldDB" id="A0A653MUZ0"/>
<dbReference type="InterPro" id="IPR032710">
    <property type="entry name" value="NTF2-like_dom_sf"/>
</dbReference>
<dbReference type="Pfam" id="PF08281">
    <property type="entry name" value="Sigma70_r4_2"/>
    <property type="match status" value="1"/>
</dbReference>
<dbReference type="InterPro" id="IPR013324">
    <property type="entry name" value="RNA_pol_sigma_r3/r4-like"/>
</dbReference>
<dbReference type="SUPFAM" id="SSF54427">
    <property type="entry name" value="NTF2-like"/>
    <property type="match status" value="1"/>
</dbReference>
<dbReference type="GO" id="GO:0016987">
    <property type="term" value="F:sigma factor activity"/>
    <property type="evidence" value="ECO:0007669"/>
    <property type="project" value="InterPro"/>
</dbReference>
<dbReference type="NCBIfam" id="TIGR02937">
    <property type="entry name" value="sigma70-ECF"/>
    <property type="match status" value="1"/>
</dbReference>
<dbReference type="InterPro" id="IPR007627">
    <property type="entry name" value="RNA_pol_sigma70_r2"/>
</dbReference>
<dbReference type="InterPro" id="IPR014284">
    <property type="entry name" value="RNA_pol_sigma-70_dom"/>
</dbReference>
<evidence type="ECO:0000313" key="5">
    <source>
        <dbReference type="Proteomes" id="UP000509761"/>
    </source>
</evidence>
<gene>
    <name evidence="4" type="ORF">FX987_00149</name>
</gene>
<accession>A0A6N0YT47</accession>
<evidence type="ECO:0000259" key="3">
    <source>
        <dbReference type="Pfam" id="PF08281"/>
    </source>
</evidence>
<dbReference type="SUPFAM" id="SSF88659">
    <property type="entry name" value="Sigma3 and sigma4 domains of RNA polymerase sigma factors"/>
    <property type="match status" value="1"/>
</dbReference>
<dbReference type="PANTHER" id="PTHR30173">
    <property type="entry name" value="SIGMA 19 FACTOR"/>
    <property type="match status" value="1"/>
</dbReference>
<feature type="domain" description="RNA polymerase sigma-70 region 2" evidence="2">
    <location>
        <begin position="9"/>
        <end position="73"/>
    </location>
</feature>
<accession>A0A653MUZ0</accession>
<dbReference type="InterPro" id="IPR036388">
    <property type="entry name" value="WH-like_DNA-bd_sf"/>
</dbReference>
<evidence type="ECO:0000259" key="2">
    <source>
        <dbReference type="Pfam" id="PF04542"/>
    </source>
</evidence>
<dbReference type="Proteomes" id="UP000509761">
    <property type="component" value="Chromosome"/>
</dbReference>
<dbReference type="InterPro" id="IPR013249">
    <property type="entry name" value="RNA_pol_sigma70_r4_t2"/>
</dbReference>
<name>A0A653MUZ0_9GAMM</name>
<dbReference type="SUPFAM" id="SSF88946">
    <property type="entry name" value="Sigma2 domain of RNA polymerase sigma factors"/>
    <property type="match status" value="1"/>
</dbReference>
<dbReference type="EMBL" id="CP054580">
    <property type="protein sequence ID" value="QKS22407.1"/>
    <property type="molecule type" value="Genomic_DNA"/>
</dbReference>
<dbReference type="Gene3D" id="3.10.450.50">
    <property type="match status" value="1"/>
</dbReference>
<dbReference type="NCBIfam" id="NF007214">
    <property type="entry name" value="PRK09636.1"/>
    <property type="match status" value="1"/>
</dbReference>
<proteinExistence type="predicted"/>
<organism evidence="4 5">
    <name type="scientific">Vreelandella titanicae</name>
    <dbReference type="NCBI Taxonomy" id="664683"/>
    <lineage>
        <taxon>Bacteria</taxon>
        <taxon>Pseudomonadati</taxon>
        <taxon>Pseudomonadota</taxon>
        <taxon>Gammaproteobacteria</taxon>
        <taxon>Oceanospirillales</taxon>
        <taxon>Halomonadaceae</taxon>
        <taxon>Vreelandella</taxon>
    </lineage>
</organism>
<dbReference type="PANTHER" id="PTHR30173:SF36">
    <property type="entry name" value="ECF RNA POLYMERASE SIGMA FACTOR SIGJ"/>
    <property type="match status" value="1"/>
</dbReference>
<dbReference type="GO" id="GO:0006352">
    <property type="term" value="P:DNA-templated transcription initiation"/>
    <property type="evidence" value="ECO:0007669"/>
    <property type="project" value="InterPro"/>
</dbReference>
<dbReference type="Gene3D" id="1.10.10.10">
    <property type="entry name" value="Winged helix-like DNA-binding domain superfamily/Winged helix DNA-binding domain"/>
    <property type="match status" value="1"/>
</dbReference>
<evidence type="ECO:0000313" key="4">
    <source>
        <dbReference type="EMBL" id="QKS22407.1"/>
    </source>
</evidence>
<feature type="domain" description="RNA polymerase sigma factor 70 region 4 type 2" evidence="3">
    <location>
        <begin position="107"/>
        <end position="157"/>
    </location>
</feature>
<dbReference type="Gene3D" id="1.10.1740.10">
    <property type="match status" value="1"/>
</dbReference>
<comment type="subunit">
    <text evidence="1">Interacts transiently with the RNA polymerase catalytic core formed by RpoA, RpoB, RpoC and RpoZ (2 alpha, 1 beta, 1 beta' and 1 omega subunit) to form the RNA polymerase holoenzyme that can initiate transcription.</text>
</comment>
<dbReference type="InterPro" id="IPR013325">
    <property type="entry name" value="RNA_pol_sigma_r2"/>
</dbReference>
<sequence length="295" mass="33084">MTEQSARQFNHWRRYLTGIAYRMLGSVSEAEDVVQDAYLRWHDTDHLSVNDVRAYLTTVTSRLCLDRLRVAHRQREVYVGPWLPEPLVETLDTPVDPEALASDVSFALMLALERLSPLERAAFLLHDVFGLDFGQVAISLERSETSCRQLASRARKKVRAARPRYQVAAGEHSQLTQRFFEAARSGDVTELKALLSGSATLHADGGGKRVAVRRLIIGADKISRFFAGLAHKSTSSNPCWVSHVIVNGLPGWLTIEHDGLPQVMTLEVVDSRIQALYVVRNPDKLRHLADQLPQL</sequence>
<protein>
    <submittedName>
        <fullName evidence="4">ECF RNA polymerase sigma factor SigJ</fullName>
    </submittedName>
</protein>
<reference evidence="4 5" key="1">
    <citation type="submission" date="2019-12" db="EMBL/GenBank/DDBJ databases">
        <title>Genome sequencing and assembly of endphytes of Porphyra tenera.</title>
        <authorList>
            <person name="Park J.M."/>
            <person name="Shin R."/>
            <person name="Jo S.H."/>
        </authorList>
    </citation>
    <scope>NUCLEOTIDE SEQUENCE [LARGE SCALE GENOMIC DNA]</scope>
    <source>
        <strain evidence="4 5">GPM3</strain>
    </source>
</reference>
<keyword evidence="5" id="KW-1185">Reference proteome</keyword>
<dbReference type="Pfam" id="PF04542">
    <property type="entry name" value="Sigma70_r2"/>
    <property type="match status" value="1"/>
</dbReference>
<evidence type="ECO:0000256" key="1">
    <source>
        <dbReference type="ARBA" id="ARBA00011344"/>
    </source>
</evidence>
<dbReference type="NCBIfam" id="TIGR02957">
    <property type="entry name" value="SigX4"/>
    <property type="match status" value="1"/>
</dbReference>
<dbReference type="GO" id="GO:0003677">
    <property type="term" value="F:DNA binding"/>
    <property type="evidence" value="ECO:0007669"/>
    <property type="project" value="InterPro"/>
</dbReference>
<dbReference type="InterPro" id="IPR052704">
    <property type="entry name" value="ECF_Sigma-70_Domain"/>
</dbReference>
<dbReference type="InterPro" id="IPR014303">
    <property type="entry name" value="RNA_pol_sigma-70_ECF"/>
</dbReference>
<dbReference type="RefSeq" id="WP_022520554.1">
    <property type="nucleotide sequence ID" value="NZ_CBDIPO010000003.1"/>
</dbReference>